<dbReference type="EMBL" id="PGCI01001263">
    <property type="protein sequence ID" value="PLW06032.1"/>
    <property type="molecule type" value="Genomic_DNA"/>
</dbReference>
<proteinExistence type="predicted"/>
<dbReference type="Proteomes" id="UP000235392">
    <property type="component" value="Unassembled WGS sequence"/>
</dbReference>
<name>A0A2N5RYM3_9BASI</name>
<dbReference type="AlphaFoldDB" id="A0A2N5RYM3"/>
<sequence length="90" mass="10133">MSSELNEIIVKNTSMACRGVARDRRQQSLLHYLLGPRRNPSIEPNPGPSYCFIASGCQILQQAYIIFVRCVGVFLELDFPLFSSSLLKKV</sequence>
<organism evidence="1 2">
    <name type="scientific">Puccinia coronata f. sp. avenae</name>
    <dbReference type="NCBI Taxonomy" id="200324"/>
    <lineage>
        <taxon>Eukaryota</taxon>
        <taxon>Fungi</taxon>
        <taxon>Dikarya</taxon>
        <taxon>Basidiomycota</taxon>
        <taxon>Pucciniomycotina</taxon>
        <taxon>Pucciniomycetes</taxon>
        <taxon>Pucciniales</taxon>
        <taxon>Pucciniaceae</taxon>
        <taxon>Puccinia</taxon>
    </lineage>
</organism>
<reference evidence="1 2" key="1">
    <citation type="submission" date="2017-11" db="EMBL/GenBank/DDBJ databases">
        <title>De novo assembly and phasing of dikaryotic genomes from two isolates of Puccinia coronata f. sp. avenae, the causal agent of oat crown rust.</title>
        <authorList>
            <person name="Miller M.E."/>
            <person name="Zhang Y."/>
            <person name="Omidvar V."/>
            <person name="Sperschneider J."/>
            <person name="Schwessinger B."/>
            <person name="Raley C."/>
            <person name="Palmer J.M."/>
            <person name="Garnica D."/>
            <person name="Upadhyaya N."/>
            <person name="Rathjen J."/>
            <person name="Taylor J.M."/>
            <person name="Park R.F."/>
            <person name="Dodds P.N."/>
            <person name="Hirsch C.D."/>
            <person name="Kianian S.F."/>
            <person name="Figueroa M."/>
        </authorList>
    </citation>
    <scope>NUCLEOTIDE SEQUENCE [LARGE SCALE GENOMIC DNA]</scope>
    <source>
        <strain evidence="1">12SD80</strain>
    </source>
</reference>
<evidence type="ECO:0000313" key="2">
    <source>
        <dbReference type="Proteomes" id="UP000235392"/>
    </source>
</evidence>
<gene>
    <name evidence="1" type="ORF">PCASD_26160</name>
</gene>
<accession>A0A2N5RYM3</accession>
<comment type="caution">
    <text evidence="1">The sequence shown here is derived from an EMBL/GenBank/DDBJ whole genome shotgun (WGS) entry which is preliminary data.</text>
</comment>
<evidence type="ECO:0000313" key="1">
    <source>
        <dbReference type="EMBL" id="PLW06032.1"/>
    </source>
</evidence>
<protein>
    <submittedName>
        <fullName evidence="1">Uncharacterized protein</fullName>
    </submittedName>
</protein>